<dbReference type="Gene3D" id="3.40.50.2300">
    <property type="match status" value="1"/>
</dbReference>
<dbReference type="Pfam" id="PF00072">
    <property type="entry name" value="Response_reg"/>
    <property type="match status" value="1"/>
</dbReference>
<organism evidence="4 5">
    <name type="scientific">Alsobacter metallidurans</name>
    <dbReference type="NCBI Taxonomy" id="340221"/>
    <lineage>
        <taxon>Bacteria</taxon>
        <taxon>Pseudomonadati</taxon>
        <taxon>Pseudomonadota</taxon>
        <taxon>Alphaproteobacteria</taxon>
        <taxon>Hyphomicrobiales</taxon>
        <taxon>Alsobacteraceae</taxon>
        <taxon>Alsobacter</taxon>
    </lineage>
</organism>
<dbReference type="PROSITE" id="PS50110">
    <property type="entry name" value="RESPONSE_REGULATORY"/>
    <property type="match status" value="1"/>
</dbReference>
<dbReference type="GO" id="GO:0000160">
    <property type="term" value="P:phosphorelay signal transduction system"/>
    <property type="evidence" value="ECO:0007669"/>
    <property type="project" value="InterPro"/>
</dbReference>
<dbReference type="CDD" id="cd17546">
    <property type="entry name" value="REC_hyHK_CKI1_RcsC-like"/>
    <property type="match status" value="1"/>
</dbReference>
<reference evidence="4" key="2">
    <citation type="submission" date="2020-09" db="EMBL/GenBank/DDBJ databases">
        <authorList>
            <person name="Sun Q."/>
            <person name="Zhou Y."/>
        </authorList>
    </citation>
    <scope>NUCLEOTIDE SEQUENCE</scope>
    <source>
        <strain evidence="4">CGMCC 1.12214</strain>
    </source>
</reference>
<dbReference type="InterPro" id="IPR050595">
    <property type="entry name" value="Bact_response_regulator"/>
</dbReference>
<dbReference type="PANTHER" id="PTHR44591">
    <property type="entry name" value="STRESS RESPONSE REGULATOR PROTEIN 1"/>
    <property type="match status" value="1"/>
</dbReference>
<name>A0A917MK64_9HYPH</name>
<evidence type="ECO:0000313" key="4">
    <source>
        <dbReference type="EMBL" id="GGH33477.1"/>
    </source>
</evidence>
<dbReference type="Proteomes" id="UP000603912">
    <property type="component" value="Unassembled WGS sequence"/>
</dbReference>
<sequence length="140" mass="15263">MARILIADDEEPLRGFIARGLQLDGHLVDAAADGAEALDMLLLEGAAYDLLLTDIRMPMMDGIALALAAAKARPDMPILLMTGYADQRERARNLEALIKEVLPKPFSLAHLRDVVRETLDSQFSSTMDAFSADAKTTQHA</sequence>
<evidence type="ECO:0000259" key="3">
    <source>
        <dbReference type="PROSITE" id="PS50110"/>
    </source>
</evidence>
<dbReference type="RefSeq" id="WP_188520153.1">
    <property type="nucleotide sequence ID" value="NZ_BMES01000003.1"/>
</dbReference>
<feature type="modified residue" description="4-aspartylphosphate" evidence="2">
    <location>
        <position position="54"/>
    </location>
</feature>
<evidence type="ECO:0000256" key="2">
    <source>
        <dbReference type="PROSITE-ProRule" id="PRU00169"/>
    </source>
</evidence>
<dbReference type="InterPro" id="IPR011006">
    <property type="entry name" value="CheY-like_superfamily"/>
</dbReference>
<dbReference type="PANTHER" id="PTHR44591:SF21">
    <property type="entry name" value="TWO-COMPONENT RESPONSE REGULATOR"/>
    <property type="match status" value="1"/>
</dbReference>
<evidence type="ECO:0000256" key="1">
    <source>
        <dbReference type="ARBA" id="ARBA00022553"/>
    </source>
</evidence>
<proteinExistence type="predicted"/>
<accession>A0A917MK64</accession>
<protein>
    <submittedName>
        <fullName evidence="4">Response regulator</fullName>
    </submittedName>
</protein>
<keyword evidence="1 2" id="KW-0597">Phosphoprotein</keyword>
<dbReference type="EMBL" id="BMES01000003">
    <property type="protein sequence ID" value="GGH33477.1"/>
    <property type="molecule type" value="Genomic_DNA"/>
</dbReference>
<feature type="domain" description="Response regulatory" evidence="3">
    <location>
        <begin position="3"/>
        <end position="119"/>
    </location>
</feature>
<dbReference type="InterPro" id="IPR001789">
    <property type="entry name" value="Sig_transdc_resp-reg_receiver"/>
</dbReference>
<dbReference type="AlphaFoldDB" id="A0A917MK64"/>
<reference evidence="4" key="1">
    <citation type="journal article" date="2014" name="Int. J. Syst. Evol. Microbiol.">
        <title>Complete genome sequence of Corynebacterium casei LMG S-19264T (=DSM 44701T), isolated from a smear-ripened cheese.</title>
        <authorList>
            <consortium name="US DOE Joint Genome Institute (JGI-PGF)"/>
            <person name="Walter F."/>
            <person name="Albersmeier A."/>
            <person name="Kalinowski J."/>
            <person name="Ruckert C."/>
        </authorList>
    </citation>
    <scope>NUCLEOTIDE SEQUENCE</scope>
    <source>
        <strain evidence="4">CGMCC 1.12214</strain>
    </source>
</reference>
<keyword evidence="5" id="KW-1185">Reference proteome</keyword>
<gene>
    <name evidence="4" type="ORF">GCM10007036_46140</name>
</gene>
<evidence type="ECO:0000313" key="5">
    <source>
        <dbReference type="Proteomes" id="UP000603912"/>
    </source>
</evidence>
<dbReference type="SMART" id="SM00448">
    <property type="entry name" value="REC"/>
    <property type="match status" value="1"/>
</dbReference>
<dbReference type="SUPFAM" id="SSF52172">
    <property type="entry name" value="CheY-like"/>
    <property type="match status" value="1"/>
</dbReference>
<comment type="caution">
    <text evidence="4">The sequence shown here is derived from an EMBL/GenBank/DDBJ whole genome shotgun (WGS) entry which is preliminary data.</text>
</comment>